<feature type="compositionally biased region" description="Polar residues" evidence="1">
    <location>
        <begin position="574"/>
        <end position="583"/>
    </location>
</feature>
<dbReference type="EMBL" id="JAKOGI010000079">
    <property type="protein sequence ID" value="KAJ8445258.1"/>
    <property type="molecule type" value="Genomic_DNA"/>
</dbReference>
<sequence>MATLVPGILLKLLQHMNTDVKVTGEHRSALLQVVSIVPALAGGDLFQNQGFYLKVSDSSHATYVALPDDQDDLILSDKIQLGQYIHVERLEAALPVPILRGVKLVPGRHPCVGTPEDIVATNSLGFLNNSSPGLKSSEKSKSPAKLLFSKQKAPPKLNSSGKDEQLEKKTLLISRSKPSSPKPVGNLLNRKESLGRIKTSSSQAIPSSPSSCYSLPPTFDEFSNGIKHQAKIKSDRVTPRLGLMEKVSAKLGLTEKANSARGASSAAKKQPAVSTPKRLIQVIEMGPKALRRSWEGNMDTKKRENLKAGKHDLMSPARSSSVPKRNSTDDRTQVKAESKVQKSSELSKEESKSLTSAKNVAANGVLDDFDRPSKPRISIGRKSVDNNTNNGFSGNLVKVTAGNRRLIDASVLWTSLPSSVTKLGQEVLKLRDSAQIAAIEAMQEASAAESILRCLSKFSELCTSAKEDDPQPAVEQFLALHSSLKNALTIVGFLSKTTTLGSSSENEETLSEETLKTIAERRKQATSWVNASLASDLSPFLMYSDQPTLASLSTSSPSQNQRSNRGNQPILVLENSSKNTLSRPISKPRAAVSSKAASPGTPRRAGDGPKARAVVTAPPPEWTRGNGLDEFMDLAEKLQTESQNWFLGFVERFLDADVDSSTLSDNGQIAGMLAQLKSVNDWLDEIGAGSVNEDEEDDNGIVEDEERAHVSSEMIDRLRKKIYEFLLTHVESAAAALGSGSQSSPSVRTVETKGRR</sequence>
<evidence type="ECO:0000259" key="2">
    <source>
        <dbReference type="Pfam" id="PF06075"/>
    </source>
</evidence>
<dbReference type="PANTHER" id="PTHR31928">
    <property type="entry name" value="EXPRESSED PROTEIN"/>
    <property type="match status" value="1"/>
</dbReference>
<feature type="domain" description="DUF6857" evidence="3">
    <location>
        <begin position="403"/>
        <end position="737"/>
    </location>
</feature>
<feature type="compositionally biased region" description="Basic and acidic residues" evidence="1">
    <location>
        <begin position="326"/>
        <end position="352"/>
    </location>
</feature>
<dbReference type="OrthoDB" id="1908057at2759"/>
<dbReference type="Proteomes" id="UP001153076">
    <property type="component" value="Unassembled WGS sequence"/>
</dbReference>
<dbReference type="InterPro" id="IPR048297">
    <property type="entry name" value="DUF936_dom_pln"/>
</dbReference>
<evidence type="ECO:0000313" key="5">
    <source>
        <dbReference type="Proteomes" id="UP001153076"/>
    </source>
</evidence>
<proteinExistence type="predicted"/>
<name>A0A9Q1QJT2_9CARY</name>
<dbReference type="AlphaFoldDB" id="A0A9Q1QJT2"/>
<protein>
    <submittedName>
        <fullName evidence="4">Uncharacterized protein</fullName>
    </submittedName>
</protein>
<dbReference type="PANTHER" id="PTHR31928:SF4">
    <property type="entry name" value="OS08G0541500 PROTEIN"/>
    <property type="match status" value="1"/>
</dbReference>
<feature type="region of interest" description="Disordered" evidence="1">
    <location>
        <begin position="550"/>
        <end position="626"/>
    </location>
</feature>
<comment type="caution">
    <text evidence="4">The sequence shown here is derived from an EMBL/GenBank/DDBJ whole genome shotgun (WGS) entry which is preliminary data.</text>
</comment>
<accession>A0A9Q1QJT2</accession>
<gene>
    <name evidence="4" type="ORF">Cgig2_024464</name>
</gene>
<evidence type="ECO:0000259" key="3">
    <source>
        <dbReference type="Pfam" id="PF21647"/>
    </source>
</evidence>
<feature type="domain" description="DUF936" evidence="2">
    <location>
        <begin position="4"/>
        <end position="120"/>
    </location>
</feature>
<evidence type="ECO:0000256" key="1">
    <source>
        <dbReference type="SAM" id="MobiDB-lite"/>
    </source>
</evidence>
<feature type="region of interest" description="Disordered" evidence="1">
    <location>
        <begin position="256"/>
        <end position="357"/>
    </location>
</feature>
<organism evidence="4 5">
    <name type="scientific">Carnegiea gigantea</name>
    <dbReference type="NCBI Taxonomy" id="171969"/>
    <lineage>
        <taxon>Eukaryota</taxon>
        <taxon>Viridiplantae</taxon>
        <taxon>Streptophyta</taxon>
        <taxon>Embryophyta</taxon>
        <taxon>Tracheophyta</taxon>
        <taxon>Spermatophyta</taxon>
        <taxon>Magnoliopsida</taxon>
        <taxon>eudicotyledons</taxon>
        <taxon>Gunneridae</taxon>
        <taxon>Pentapetalae</taxon>
        <taxon>Caryophyllales</taxon>
        <taxon>Cactineae</taxon>
        <taxon>Cactaceae</taxon>
        <taxon>Cactoideae</taxon>
        <taxon>Echinocereeae</taxon>
        <taxon>Carnegiea</taxon>
    </lineage>
</organism>
<feature type="compositionally biased region" description="Low complexity" evidence="1">
    <location>
        <begin position="737"/>
        <end position="746"/>
    </location>
</feature>
<dbReference type="InterPro" id="IPR049172">
    <property type="entry name" value="DUF6857_pln"/>
</dbReference>
<keyword evidence="5" id="KW-1185">Reference proteome</keyword>
<dbReference type="Pfam" id="PF21647">
    <property type="entry name" value="DUF6857"/>
    <property type="match status" value="1"/>
</dbReference>
<reference evidence="4" key="1">
    <citation type="submission" date="2022-04" db="EMBL/GenBank/DDBJ databases">
        <title>Carnegiea gigantea Genome sequencing and assembly v2.</title>
        <authorList>
            <person name="Copetti D."/>
            <person name="Sanderson M.J."/>
            <person name="Burquez A."/>
            <person name="Wojciechowski M.F."/>
        </authorList>
    </citation>
    <scope>NUCLEOTIDE SEQUENCE</scope>
    <source>
        <strain evidence="4">SGP5-SGP5p</strain>
        <tissue evidence="4">Aerial part</tissue>
    </source>
</reference>
<feature type="region of interest" description="Disordered" evidence="1">
    <location>
        <begin position="131"/>
        <end position="191"/>
    </location>
</feature>
<feature type="compositionally biased region" description="Basic and acidic residues" evidence="1">
    <location>
        <begin position="161"/>
        <end position="170"/>
    </location>
</feature>
<dbReference type="InterPro" id="IPR010341">
    <property type="entry name" value="DUF936_pln"/>
</dbReference>
<feature type="compositionally biased region" description="Low complexity" evidence="1">
    <location>
        <begin position="550"/>
        <end position="565"/>
    </location>
</feature>
<dbReference type="Pfam" id="PF06075">
    <property type="entry name" value="DUF936"/>
    <property type="match status" value="1"/>
</dbReference>
<feature type="region of interest" description="Disordered" evidence="1">
    <location>
        <begin position="737"/>
        <end position="756"/>
    </location>
</feature>
<evidence type="ECO:0000313" key="4">
    <source>
        <dbReference type="EMBL" id="KAJ8445258.1"/>
    </source>
</evidence>
<feature type="compositionally biased region" description="Basic and acidic residues" evidence="1">
    <location>
        <begin position="292"/>
        <end position="313"/>
    </location>
</feature>